<gene>
    <name evidence="1" type="ORF">N7Z68_12480</name>
</gene>
<proteinExistence type="predicted"/>
<dbReference type="EMBL" id="JAOTPO010000008">
    <property type="protein sequence ID" value="MDE5414191.1"/>
    <property type="molecule type" value="Genomic_DNA"/>
</dbReference>
<dbReference type="Proteomes" id="UP001148125">
    <property type="component" value="Unassembled WGS sequence"/>
</dbReference>
<sequence length="76" mass="9021">MAIRKEDLYRLIDKLPSKDLPMVHHLLKRLADEDVEIHVDDSDISDKELAELEQINRKVDDGEVVDWEDIKRDFHL</sequence>
<name>A0ABT5VFG5_9BACI</name>
<evidence type="ECO:0000313" key="1">
    <source>
        <dbReference type="EMBL" id="MDE5414191.1"/>
    </source>
</evidence>
<evidence type="ECO:0000313" key="2">
    <source>
        <dbReference type="Proteomes" id="UP001148125"/>
    </source>
</evidence>
<reference evidence="1" key="1">
    <citation type="submission" date="2024-05" db="EMBL/GenBank/DDBJ databases">
        <title>Alkalihalobacillus sp. strain MEB203 novel alkaliphilic bacterium from Lonar Lake, India.</title>
        <authorList>
            <person name="Joshi A."/>
            <person name="Thite S."/>
            <person name="Mengade P."/>
        </authorList>
    </citation>
    <scope>NUCLEOTIDE SEQUENCE</scope>
    <source>
        <strain evidence="1">MEB 203</strain>
    </source>
</reference>
<accession>A0ABT5VFG5</accession>
<protein>
    <recommendedName>
        <fullName evidence="3">Addiction module protein</fullName>
    </recommendedName>
</protein>
<dbReference type="RefSeq" id="WP_275118807.1">
    <property type="nucleotide sequence ID" value="NZ_JAOTPO010000008.1"/>
</dbReference>
<keyword evidence="2" id="KW-1185">Reference proteome</keyword>
<evidence type="ECO:0008006" key="3">
    <source>
        <dbReference type="Google" id="ProtNLM"/>
    </source>
</evidence>
<organism evidence="1 2">
    <name type="scientific">Alkalihalobacterium chitinilyticum</name>
    <dbReference type="NCBI Taxonomy" id="2980103"/>
    <lineage>
        <taxon>Bacteria</taxon>
        <taxon>Bacillati</taxon>
        <taxon>Bacillota</taxon>
        <taxon>Bacilli</taxon>
        <taxon>Bacillales</taxon>
        <taxon>Bacillaceae</taxon>
        <taxon>Alkalihalobacterium</taxon>
    </lineage>
</organism>
<comment type="caution">
    <text evidence="1">The sequence shown here is derived from an EMBL/GenBank/DDBJ whole genome shotgun (WGS) entry which is preliminary data.</text>
</comment>